<keyword evidence="4" id="KW-0732">Signal</keyword>
<gene>
    <name evidence="6" type="ORF">JJ685_16385</name>
</gene>
<dbReference type="PROSITE" id="PS50830">
    <property type="entry name" value="TNASE_3"/>
    <property type="match status" value="1"/>
</dbReference>
<dbReference type="Gene3D" id="2.40.50.90">
    <property type="match status" value="1"/>
</dbReference>
<evidence type="ECO:0000256" key="2">
    <source>
        <dbReference type="ARBA" id="ARBA00022759"/>
    </source>
</evidence>
<keyword evidence="7" id="KW-1185">Reference proteome</keyword>
<accession>A0A936Z0N6</accession>
<dbReference type="Proteomes" id="UP000599109">
    <property type="component" value="Unassembled WGS sequence"/>
</dbReference>
<evidence type="ECO:0000256" key="3">
    <source>
        <dbReference type="ARBA" id="ARBA00022801"/>
    </source>
</evidence>
<dbReference type="GO" id="GO:0016787">
    <property type="term" value="F:hydrolase activity"/>
    <property type="evidence" value="ECO:0007669"/>
    <property type="project" value="UniProtKB-KW"/>
</dbReference>
<evidence type="ECO:0000259" key="5">
    <source>
        <dbReference type="PROSITE" id="PS50830"/>
    </source>
</evidence>
<evidence type="ECO:0000313" key="7">
    <source>
        <dbReference type="Proteomes" id="UP000599109"/>
    </source>
</evidence>
<keyword evidence="2" id="KW-0255">Endonuclease</keyword>
<dbReference type="GO" id="GO:0004519">
    <property type="term" value="F:endonuclease activity"/>
    <property type="evidence" value="ECO:0007669"/>
    <property type="project" value="UniProtKB-KW"/>
</dbReference>
<dbReference type="PANTHER" id="PTHR12302">
    <property type="entry name" value="EBNA2 BINDING PROTEIN P100"/>
    <property type="match status" value="1"/>
</dbReference>
<dbReference type="PANTHER" id="PTHR12302:SF3">
    <property type="entry name" value="SERINE_THREONINE-PROTEIN KINASE 31"/>
    <property type="match status" value="1"/>
</dbReference>
<comment type="caution">
    <text evidence="6">The sequence shown here is derived from an EMBL/GenBank/DDBJ whole genome shotgun (WGS) entry which is preliminary data.</text>
</comment>
<protein>
    <submittedName>
        <fullName evidence="6">Thermonuclease family protein</fullName>
    </submittedName>
</protein>
<feature type="domain" description="TNase-like" evidence="5">
    <location>
        <begin position="16"/>
        <end position="138"/>
    </location>
</feature>
<evidence type="ECO:0000256" key="1">
    <source>
        <dbReference type="ARBA" id="ARBA00022722"/>
    </source>
</evidence>
<dbReference type="SUPFAM" id="SSF50199">
    <property type="entry name" value="Staphylococcal nuclease"/>
    <property type="match status" value="1"/>
</dbReference>
<dbReference type="InterPro" id="IPR016071">
    <property type="entry name" value="Staphylococal_nuclease_OB-fold"/>
</dbReference>
<reference evidence="6 7" key="1">
    <citation type="journal article" date="2017" name="Int. J. Syst. Evol. Microbiol.">
        <title>Ramlibacter monticola sp. nov., isolated from forest soil.</title>
        <authorList>
            <person name="Chaudhary D.K."/>
            <person name="Kim J."/>
        </authorList>
    </citation>
    <scope>NUCLEOTIDE SEQUENCE [LARGE SCALE GENOMIC DNA]</scope>
    <source>
        <strain evidence="6 7">KACC 19175</strain>
    </source>
</reference>
<evidence type="ECO:0000256" key="4">
    <source>
        <dbReference type="SAM" id="SignalP"/>
    </source>
</evidence>
<feature type="signal peptide" evidence="4">
    <location>
        <begin position="1"/>
        <end position="15"/>
    </location>
</feature>
<dbReference type="InterPro" id="IPR035437">
    <property type="entry name" value="SNase_OB-fold_sf"/>
</dbReference>
<proteinExistence type="predicted"/>
<dbReference type="EMBL" id="JAEQNE010000003">
    <property type="protein sequence ID" value="MBL0392720.1"/>
    <property type="molecule type" value="Genomic_DNA"/>
</dbReference>
<sequence>MLLALALAASAAAPAASFRGVVTHVTDGDTLWVRPREGGEAIEIRLLHLDAPEGCQSHGAEAKQALRERVLHQPVRVHTEGLDDYGRQLARIRQGREDIGAWLVRQGHAWSMSFQGKPGPYARLELRARDARRGLWALPGALDPRSFRKRFGRCQPGSRAPAATMRG</sequence>
<feature type="chain" id="PRO_5037275878" evidence="4">
    <location>
        <begin position="16"/>
        <end position="167"/>
    </location>
</feature>
<keyword evidence="1" id="KW-0540">Nuclease</keyword>
<dbReference type="Pfam" id="PF00565">
    <property type="entry name" value="SNase"/>
    <property type="match status" value="1"/>
</dbReference>
<keyword evidence="3" id="KW-0378">Hydrolase</keyword>
<evidence type="ECO:0000313" key="6">
    <source>
        <dbReference type="EMBL" id="MBL0392720.1"/>
    </source>
</evidence>
<organism evidence="6 7">
    <name type="scientific">Ramlibacter monticola</name>
    <dbReference type="NCBI Taxonomy" id="1926872"/>
    <lineage>
        <taxon>Bacteria</taxon>
        <taxon>Pseudomonadati</taxon>
        <taxon>Pseudomonadota</taxon>
        <taxon>Betaproteobacteria</taxon>
        <taxon>Burkholderiales</taxon>
        <taxon>Comamonadaceae</taxon>
        <taxon>Ramlibacter</taxon>
    </lineage>
</organism>
<name>A0A936Z0N6_9BURK</name>
<dbReference type="SMART" id="SM00318">
    <property type="entry name" value="SNc"/>
    <property type="match status" value="1"/>
</dbReference>
<dbReference type="AlphaFoldDB" id="A0A936Z0N6"/>